<sequence>MISLLQSPVKQHNCTRAETSLLARLLQRKKKHRIELLRAAASSASAASTYIPTHPREVQAFAMERLNREWTESSKQLAIYEEQYRNYGCKYHFLPIVFRETMVPQGLSSDAYCFFVITTESSADPDLIDSLNAGRMYRDAAKQALYVGDIDTAQREMDYLDELLGDMETDLENVAHTVNDLTRLYQGVRCVDNPADTADAIVLRQRWIMALPEVAKAVELGMVETEQQAVGRVLGDFHSSTTGRGDDGPVVPLPDADELVRQGVAEIRAVATRWAQ</sequence>
<organism evidence="1 2">
    <name type="scientific">Zasmidium cellare</name>
    <name type="common">Wine cellar mold</name>
    <name type="synonym">Racodium cellare</name>
    <dbReference type="NCBI Taxonomy" id="395010"/>
    <lineage>
        <taxon>Eukaryota</taxon>
        <taxon>Fungi</taxon>
        <taxon>Dikarya</taxon>
        <taxon>Ascomycota</taxon>
        <taxon>Pezizomycotina</taxon>
        <taxon>Dothideomycetes</taxon>
        <taxon>Dothideomycetidae</taxon>
        <taxon>Mycosphaerellales</taxon>
        <taxon>Mycosphaerellaceae</taxon>
        <taxon>Zasmidium</taxon>
    </lineage>
</organism>
<proteinExistence type="predicted"/>
<protein>
    <submittedName>
        <fullName evidence="1">Uncharacterized protein</fullName>
    </submittedName>
</protein>
<evidence type="ECO:0000313" key="1">
    <source>
        <dbReference type="EMBL" id="KAK4502687.1"/>
    </source>
</evidence>
<gene>
    <name evidence="1" type="ORF">PRZ48_006113</name>
</gene>
<dbReference type="EMBL" id="JAXOVC010000004">
    <property type="protein sequence ID" value="KAK4502687.1"/>
    <property type="molecule type" value="Genomic_DNA"/>
</dbReference>
<comment type="caution">
    <text evidence="1">The sequence shown here is derived from an EMBL/GenBank/DDBJ whole genome shotgun (WGS) entry which is preliminary data.</text>
</comment>
<evidence type="ECO:0000313" key="2">
    <source>
        <dbReference type="Proteomes" id="UP001305779"/>
    </source>
</evidence>
<reference evidence="1 2" key="1">
    <citation type="journal article" date="2023" name="G3 (Bethesda)">
        <title>A chromosome-level genome assembly of Zasmidium syzygii isolated from banana leaves.</title>
        <authorList>
            <person name="van Westerhoven A.C."/>
            <person name="Mehrabi R."/>
            <person name="Talebi R."/>
            <person name="Steentjes M.B.F."/>
            <person name="Corcolon B."/>
            <person name="Chong P.A."/>
            <person name="Kema G.H.J."/>
            <person name="Seidl M.F."/>
        </authorList>
    </citation>
    <scope>NUCLEOTIDE SEQUENCE [LARGE SCALE GENOMIC DNA]</scope>
    <source>
        <strain evidence="1 2">P124</strain>
    </source>
</reference>
<name>A0ABR0EMH7_ZASCE</name>
<accession>A0ABR0EMH7</accession>
<keyword evidence="2" id="KW-1185">Reference proteome</keyword>
<dbReference type="Proteomes" id="UP001305779">
    <property type="component" value="Unassembled WGS sequence"/>
</dbReference>